<keyword evidence="2" id="KW-1185">Reference proteome</keyword>
<reference evidence="2" key="1">
    <citation type="journal article" date="2014" name="Nat. Genet.">
        <title>A reference genome for common bean and genome-wide analysis of dual domestications.</title>
        <authorList>
            <person name="Schmutz J."/>
            <person name="McClean P.E."/>
            <person name="Mamidi S."/>
            <person name="Wu G.A."/>
            <person name="Cannon S.B."/>
            <person name="Grimwood J."/>
            <person name="Jenkins J."/>
            <person name="Shu S."/>
            <person name="Song Q."/>
            <person name="Chavarro C."/>
            <person name="Torres-Torres M."/>
            <person name="Geffroy V."/>
            <person name="Moghaddam S.M."/>
            <person name="Gao D."/>
            <person name="Abernathy B."/>
            <person name="Barry K."/>
            <person name="Blair M."/>
            <person name="Brick M.A."/>
            <person name="Chovatia M."/>
            <person name="Gepts P."/>
            <person name="Goodstein D.M."/>
            <person name="Gonzales M."/>
            <person name="Hellsten U."/>
            <person name="Hyten D.L."/>
            <person name="Jia G."/>
            <person name="Kelly J.D."/>
            <person name="Kudrna D."/>
            <person name="Lee R."/>
            <person name="Richard M.M."/>
            <person name="Miklas P.N."/>
            <person name="Osorno J.M."/>
            <person name="Rodrigues J."/>
            <person name="Thareau V."/>
            <person name="Urrea C.A."/>
            <person name="Wang M."/>
            <person name="Yu Y."/>
            <person name="Zhang M."/>
            <person name="Wing R.A."/>
            <person name="Cregan P.B."/>
            <person name="Rokhsar D.S."/>
            <person name="Jackson S.A."/>
        </authorList>
    </citation>
    <scope>NUCLEOTIDE SEQUENCE [LARGE SCALE GENOMIC DNA]</scope>
    <source>
        <strain evidence="2">cv. G19833</strain>
    </source>
</reference>
<accession>V7AHP5</accession>
<dbReference type="EMBL" id="CM002298">
    <property type="protein sequence ID" value="ESW04765.1"/>
    <property type="molecule type" value="Genomic_DNA"/>
</dbReference>
<name>V7AHP5_PHAVU</name>
<dbReference type="PANTHER" id="PTHR48434:SF1">
    <property type="entry name" value="(RAPE) HYPOTHETICAL PROTEIN"/>
    <property type="match status" value="1"/>
</dbReference>
<dbReference type="OrthoDB" id="1735266at2759"/>
<dbReference type="AlphaFoldDB" id="V7AHP5"/>
<evidence type="ECO:0000313" key="1">
    <source>
        <dbReference type="EMBL" id="ESW04765.1"/>
    </source>
</evidence>
<dbReference type="Gramene" id="ESW04765">
    <property type="protein sequence ID" value="ESW04765"/>
    <property type="gene ID" value="PHAVU_011G123700g"/>
</dbReference>
<organism evidence="1 2">
    <name type="scientific">Phaseolus vulgaris</name>
    <name type="common">Kidney bean</name>
    <name type="synonym">French bean</name>
    <dbReference type="NCBI Taxonomy" id="3885"/>
    <lineage>
        <taxon>Eukaryota</taxon>
        <taxon>Viridiplantae</taxon>
        <taxon>Streptophyta</taxon>
        <taxon>Embryophyta</taxon>
        <taxon>Tracheophyta</taxon>
        <taxon>Spermatophyta</taxon>
        <taxon>Magnoliopsida</taxon>
        <taxon>eudicotyledons</taxon>
        <taxon>Gunneridae</taxon>
        <taxon>Pentapetalae</taxon>
        <taxon>rosids</taxon>
        <taxon>fabids</taxon>
        <taxon>Fabales</taxon>
        <taxon>Fabaceae</taxon>
        <taxon>Papilionoideae</taxon>
        <taxon>50 kb inversion clade</taxon>
        <taxon>NPAAA clade</taxon>
        <taxon>indigoferoid/millettioid clade</taxon>
        <taxon>Phaseoleae</taxon>
        <taxon>Phaseolus</taxon>
    </lineage>
</organism>
<gene>
    <name evidence="1" type="ORF">PHAVU_011G123700g</name>
</gene>
<protein>
    <submittedName>
        <fullName evidence="1">Uncharacterized protein</fullName>
    </submittedName>
</protein>
<sequence length="119" mass="13889">MASRAPFVFSFSVSRKDFTNKIPITTDSPKSIPSYEYLEKPESVPILILEKAWITPNPRQIVENLFPRDYHYLPIDICKTRTFYEFILVDTESIEVSHHKDDEANIQFSKIKILQVLTP</sequence>
<dbReference type="PANTHER" id="PTHR48434">
    <property type="entry name" value="(RAPE) HYPOTHETICAL PROTEIN"/>
    <property type="match status" value="1"/>
</dbReference>
<dbReference type="Proteomes" id="UP000000226">
    <property type="component" value="Chromosome 11"/>
</dbReference>
<proteinExistence type="predicted"/>
<evidence type="ECO:0000313" key="2">
    <source>
        <dbReference type="Proteomes" id="UP000000226"/>
    </source>
</evidence>